<name>A0A1F5QCU4_9BACT</name>
<comment type="cofactor">
    <cofactor evidence="1 11">
        <name>Zn(2+)</name>
        <dbReference type="ChEBI" id="CHEBI:29105"/>
    </cofactor>
</comment>
<dbReference type="Pfam" id="PF17820">
    <property type="entry name" value="PDZ_6"/>
    <property type="match status" value="1"/>
</dbReference>
<evidence type="ECO:0000256" key="9">
    <source>
        <dbReference type="ARBA" id="ARBA00023049"/>
    </source>
</evidence>
<keyword evidence="8 11" id="KW-1133">Transmembrane helix</keyword>
<gene>
    <name evidence="13" type="ORF">A3J05_02060</name>
</gene>
<dbReference type="EC" id="3.4.24.-" evidence="11"/>
<dbReference type="InterPro" id="IPR004387">
    <property type="entry name" value="Pept_M50_Zn"/>
</dbReference>
<organism evidence="13 14">
    <name type="scientific">Candidatus Doudnabacteria bacterium RIFCSPLOWO2_02_FULL_48_13</name>
    <dbReference type="NCBI Taxonomy" id="1817845"/>
    <lineage>
        <taxon>Bacteria</taxon>
        <taxon>Candidatus Doudnaibacteriota</taxon>
    </lineage>
</organism>
<dbReference type="EMBL" id="MFFF01000005">
    <property type="protein sequence ID" value="OGE99968.1"/>
    <property type="molecule type" value="Genomic_DNA"/>
</dbReference>
<evidence type="ECO:0000256" key="2">
    <source>
        <dbReference type="ARBA" id="ARBA00004141"/>
    </source>
</evidence>
<dbReference type="Pfam" id="PF02163">
    <property type="entry name" value="Peptidase_M50"/>
    <property type="match status" value="1"/>
</dbReference>
<dbReference type="SUPFAM" id="SSF50156">
    <property type="entry name" value="PDZ domain-like"/>
    <property type="match status" value="1"/>
</dbReference>
<dbReference type="GO" id="GO:0004222">
    <property type="term" value="F:metalloendopeptidase activity"/>
    <property type="evidence" value="ECO:0007669"/>
    <property type="project" value="InterPro"/>
</dbReference>
<keyword evidence="7 11" id="KW-0862">Zinc</keyword>
<keyword evidence="6 11" id="KW-0378">Hydrolase</keyword>
<dbReference type="NCBIfam" id="TIGR00054">
    <property type="entry name" value="RIP metalloprotease RseP"/>
    <property type="match status" value="1"/>
</dbReference>
<keyword evidence="9 11" id="KW-0482">Metalloprotease</keyword>
<feature type="transmembrane region" description="Helical" evidence="11">
    <location>
        <begin position="92"/>
        <end position="117"/>
    </location>
</feature>
<dbReference type="Proteomes" id="UP000177235">
    <property type="component" value="Unassembled WGS sequence"/>
</dbReference>
<keyword evidence="5 11" id="KW-0812">Transmembrane</keyword>
<evidence type="ECO:0000256" key="10">
    <source>
        <dbReference type="ARBA" id="ARBA00023136"/>
    </source>
</evidence>
<evidence type="ECO:0000313" key="14">
    <source>
        <dbReference type="Proteomes" id="UP000177235"/>
    </source>
</evidence>
<reference evidence="13 14" key="1">
    <citation type="journal article" date="2016" name="Nat. Commun.">
        <title>Thousands of microbial genomes shed light on interconnected biogeochemical processes in an aquifer system.</title>
        <authorList>
            <person name="Anantharaman K."/>
            <person name="Brown C.T."/>
            <person name="Hug L.A."/>
            <person name="Sharon I."/>
            <person name="Castelle C.J."/>
            <person name="Probst A.J."/>
            <person name="Thomas B.C."/>
            <person name="Singh A."/>
            <person name="Wilkins M.J."/>
            <person name="Karaoz U."/>
            <person name="Brodie E.L."/>
            <person name="Williams K.H."/>
            <person name="Hubbard S.S."/>
            <person name="Banfield J.F."/>
        </authorList>
    </citation>
    <scope>NUCLEOTIDE SEQUENCE [LARGE SCALE GENOMIC DNA]</scope>
</reference>
<evidence type="ECO:0000256" key="1">
    <source>
        <dbReference type="ARBA" id="ARBA00001947"/>
    </source>
</evidence>
<keyword evidence="11" id="KW-0479">Metal-binding</keyword>
<evidence type="ECO:0000256" key="3">
    <source>
        <dbReference type="ARBA" id="ARBA00007931"/>
    </source>
</evidence>
<dbReference type="InterPro" id="IPR008915">
    <property type="entry name" value="Peptidase_M50"/>
</dbReference>
<evidence type="ECO:0000313" key="13">
    <source>
        <dbReference type="EMBL" id="OGE99968.1"/>
    </source>
</evidence>
<dbReference type="AlphaFoldDB" id="A0A1F5QCU4"/>
<dbReference type="InterPro" id="IPR036034">
    <property type="entry name" value="PDZ_sf"/>
</dbReference>
<sequence>MSIILTIIAFIFILGILVFVHELGHFLAARRAGMKVEEFGFGFPPRLFGVRRGETLYSINLIPLGGFVKITGEEGVSDDPRSFANGSFGHRLFVLLAGVLMNFVLGWFLLFLGFCLVGTPIEIGEGTHLGNARLSQEKLTIIAVEPNSPAEIAGFKHGDLILSVDDKKFTNIDELIAYTKSRAENPVIYELQRGTETLERSATPRANPPEGSGPVGFAPAMIAVAKYPIFDALKMSFVSFYYKTTGVFGAFGQLIGKLFSSGKLAEGLAGPVGIAVLTKDFLALGIVYLVQFTAVLSINLGIINAFPFPALDGGRVLFLLIEKIRGVKSVKIEQTANIVGFLLLMLLMVAVSFRDFGRYSDEFRRLFDRIL</sequence>
<evidence type="ECO:0000256" key="4">
    <source>
        <dbReference type="ARBA" id="ARBA00022670"/>
    </source>
</evidence>
<dbReference type="InterPro" id="IPR041489">
    <property type="entry name" value="PDZ_6"/>
</dbReference>
<comment type="similarity">
    <text evidence="3 11">Belongs to the peptidase M50B family.</text>
</comment>
<feature type="transmembrane region" description="Helical" evidence="11">
    <location>
        <begin position="338"/>
        <end position="356"/>
    </location>
</feature>
<dbReference type="PANTHER" id="PTHR42837">
    <property type="entry name" value="REGULATOR OF SIGMA-E PROTEASE RSEP"/>
    <property type="match status" value="1"/>
</dbReference>
<proteinExistence type="inferred from homology"/>
<dbReference type="Gene3D" id="2.30.42.10">
    <property type="match status" value="1"/>
</dbReference>
<evidence type="ECO:0000256" key="11">
    <source>
        <dbReference type="RuleBase" id="RU362031"/>
    </source>
</evidence>
<comment type="caution">
    <text evidence="13">The sequence shown here is derived from an EMBL/GenBank/DDBJ whole genome shotgun (WGS) entry which is preliminary data.</text>
</comment>
<evidence type="ECO:0000259" key="12">
    <source>
        <dbReference type="SMART" id="SM00228"/>
    </source>
</evidence>
<feature type="transmembrane region" description="Helical" evidence="11">
    <location>
        <begin position="281"/>
        <end position="303"/>
    </location>
</feature>
<dbReference type="GO" id="GO:0016020">
    <property type="term" value="C:membrane"/>
    <property type="evidence" value="ECO:0007669"/>
    <property type="project" value="UniProtKB-SubCell"/>
</dbReference>
<comment type="subcellular location">
    <subcellularLocation>
        <location evidence="2">Membrane</location>
        <topology evidence="2">Multi-pass membrane protein</topology>
    </subcellularLocation>
</comment>
<evidence type="ECO:0000256" key="5">
    <source>
        <dbReference type="ARBA" id="ARBA00022692"/>
    </source>
</evidence>
<evidence type="ECO:0000256" key="6">
    <source>
        <dbReference type="ARBA" id="ARBA00022801"/>
    </source>
</evidence>
<dbReference type="SMART" id="SM00228">
    <property type="entry name" value="PDZ"/>
    <property type="match status" value="1"/>
</dbReference>
<dbReference type="GO" id="GO:0046872">
    <property type="term" value="F:metal ion binding"/>
    <property type="evidence" value="ECO:0007669"/>
    <property type="project" value="UniProtKB-KW"/>
</dbReference>
<dbReference type="GO" id="GO:0006508">
    <property type="term" value="P:proteolysis"/>
    <property type="evidence" value="ECO:0007669"/>
    <property type="project" value="UniProtKB-KW"/>
</dbReference>
<feature type="transmembrane region" description="Helical" evidence="11">
    <location>
        <begin position="6"/>
        <end position="28"/>
    </location>
</feature>
<dbReference type="InterPro" id="IPR001478">
    <property type="entry name" value="PDZ"/>
</dbReference>
<accession>A0A1F5QCU4</accession>
<protein>
    <recommendedName>
        <fullName evidence="11">Zinc metalloprotease</fullName>
        <ecNumber evidence="11">3.4.24.-</ecNumber>
    </recommendedName>
</protein>
<dbReference type="PANTHER" id="PTHR42837:SF2">
    <property type="entry name" value="MEMBRANE METALLOPROTEASE ARASP2, CHLOROPLASTIC-RELATED"/>
    <property type="match status" value="1"/>
</dbReference>
<dbReference type="CDD" id="cd06163">
    <property type="entry name" value="S2P-M50_PDZ_RseP-like"/>
    <property type="match status" value="1"/>
</dbReference>
<evidence type="ECO:0000256" key="7">
    <source>
        <dbReference type="ARBA" id="ARBA00022833"/>
    </source>
</evidence>
<evidence type="ECO:0000256" key="8">
    <source>
        <dbReference type="ARBA" id="ARBA00022989"/>
    </source>
</evidence>
<keyword evidence="4 13" id="KW-0645">Protease</keyword>
<keyword evidence="10 11" id="KW-0472">Membrane</keyword>
<feature type="domain" description="PDZ" evidence="12">
    <location>
        <begin position="110"/>
        <end position="195"/>
    </location>
</feature>